<dbReference type="KEGG" id="mhz:Metho_0851"/>
<name>L0KYM5_METHD</name>
<dbReference type="OrthoDB" id="123928at2157"/>
<keyword evidence="2" id="KW-1185">Reference proteome</keyword>
<reference evidence="2" key="1">
    <citation type="submission" date="2012-02" db="EMBL/GenBank/DDBJ databases">
        <title>Complete sequence of chromosome of Methanomethylovorans hollandica DSM 15978.</title>
        <authorList>
            <person name="Lucas S."/>
            <person name="Copeland A."/>
            <person name="Lapidus A."/>
            <person name="Glavina del Rio T."/>
            <person name="Dalin E."/>
            <person name="Tice H."/>
            <person name="Bruce D."/>
            <person name="Goodwin L."/>
            <person name="Pitluck S."/>
            <person name="Peters L."/>
            <person name="Mikhailova N."/>
            <person name="Held B."/>
            <person name="Kyrpides N."/>
            <person name="Mavromatis K."/>
            <person name="Ivanova N."/>
            <person name="Brettin T."/>
            <person name="Detter J.C."/>
            <person name="Han C."/>
            <person name="Larimer F."/>
            <person name="Land M."/>
            <person name="Hauser L."/>
            <person name="Markowitz V."/>
            <person name="Cheng J.-F."/>
            <person name="Hugenholtz P."/>
            <person name="Woyke T."/>
            <person name="Wu D."/>
            <person name="Spring S."/>
            <person name="Schroeder M."/>
            <person name="Brambilla E."/>
            <person name="Klenk H.-P."/>
            <person name="Eisen J.A."/>
        </authorList>
    </citation>
    <scope>NUCLEOTIDE SEQUENCE [LARGE SCALE GENOMIC DNA]</scope>
    <source>
        <strain evidence="2">DSM 15978 / NBRC 107637 / DMS1</strain>
    </source>
</reference>
<dbReference type="STRING" id="867904.Metho_0851"/>
<dbReference type="EMBL" id="CP003362">
    <property type="protein sequence ID" value="AGB49094.1"/>
    <property type="molecule type" value="Genomic_DNA"/>
</dbReference>
<proteinExistence type="predicted"/>
<protein>
    <submittedName>
        <fullName evidence="1">Uncharacterized protein</fullName>
    </submittedName>
</protein>
<sequence length="52" mass="5968">MLESDFNVTLNLVEKLIDTLLDMGNTRILRCSKDDTDPFDEGTSMILFDEEL</sequence>
<evidence type="ECO:0000313" key="2">
    <source>
        <dbReference type="Proteomes" id="UP000010866"/>
    </source>
</evidence>
<dbReference type="GeneID" id="43009700"/>
<dbReference type="AlphaFoldDB" id="L0KYM5"/>
<evidence type="ECO:0000313" key="1">
    <source>
        <dbReference type="EMBL" id="AGB49094.1"/>
    </source>
</evidence>
<gene>
    <name evidence="1" type="ordered locus">Metho_0851</name>
</gene>
<dbReference type="HOGENOM" id="CLU_3075334_0_0_2"/>
<dbReference type="RefSeq" id="WP_015324261.1">
    <property type="nucleotide sequence ID" value="NC_019977.1"/>
</dbReference>
<dbReference type="Proteomes" id="UP000010866">
    <property type="component" value="Chromosome"/>
</dbReference>
<accession>L0KYM5</accession>
<organism evidence="1 2">
    <name type="scientific">Methanomethylovorans hollandica (strain DSM 15978 / NBRC 107637 / DMS1)</name>
    <dbReference type="NCBI Taxonomy" id="867904"/>
    <lineage>
        <taxon>Archaea</taxon>
        <taxon>Methanobacteriati</taxon>
        <taxon>Methanobacteriota</taxon>
        <taxon>Stenosarchaea group</taxon>
        <taxon>Methanomicrobia</taxon>
        <taxon>Methanosarcinales</taxon>
        <taxon>Methanosarcinaceae</taxon>
        <taxon>Methanomethylovorans</taxon>
    </lineage>
</organism>